<feature type="region of interest" description="Disordered" evidence="1">
    <location>
        <begin position="85"/>
        <end position="109"/>
    </location>
</feature>
<dbReference type="EnsemblMetazoa" id="AATE007962-RA">
    <property type="protein sequence ID" value="AATE007962-PA.1"/>
    <property type="gene ID" value="AATE007962"/>
</dbReference>
<evidence type="ECO:0000256" key="1">
    <source>
        <dbReference type="SAM" id="MobiDB-lite"/>
    </source>
</evidence>
<proteinExistence type="predicted"/>
<keyword evidence="2" id="KW-0812">Transmembrane</keyword>
<name>A0A182IYJ6_ANOAO</name>
<evidence type="ECO:0000256" key="2">
    <source>
        <dbReference type="SAM" id="Phobius"/>
    </source>
</evidence>
<keyword evidence="2" id="KW-0472">Membrane</keyword>
<feature type="compositionally biased region" description="Polar residues" evidence="1">
    <location>
        <begin position="143"/>
        <end position="161"/>
    </location>
</feature>
<dbReference type="AlphaFoldDB" id="A0A182IYJ6"/>
<organism evidence="3">
    <name type="scientific">Anopheles atroparvus</name>
    <name type="common">European mosquito</name>
    <dbReference type="NCBI Taxonomy" id="41427"/>
    <lineage>
        <taxon>Eukaryota</taxon>
        <taxon>Metazoa</taxon>
        <taxon>Ecdysozoa</taxon>
        <taxon>Arthropoda</taxon>
        <taxon>Hexapoda</taxon>
        <taxon>Insecta</taxon>
        <taxon>Pterygota</taxon>
        <taxon>Neoptera</taxon>
        <taxon>Endopterygota</taxon>
        <taxon>Diptera</taxon>
        <taxon>Nematocera</taxon>
        <taxon>Culicoidea</taxon>
        <taxon>Culicidae</taxon>
        <taxon>Anophelinae</taxon>
        <taxon>Anopheles</taxon>
    </lineage>
</organism>
<protein>
    <submittedName>
        <fullName evidence="3">Uncharacterized protein</fullName>
    </submittedName>
</protein>
<keyword evidence="2" id="KW-1133">Transmembrane helix</keyword>
<feature type="transmembrane region" description="Helical" evidence="2">
    <location>
        <begin position="113"/>
        <end position="140"/>
    </location>
</feature>
<sequence>MHAEDERETYKQCERCVLAHYESAWLCVELHVFSARPLQHPGQTGTFTAATAAVASAAAPQLFGVIFGLFRQLLALAARGKCNHPGSASRHFRPTSTLSAGPDQPASRPQSSLIISAAFSPIMMTGAFGLPLMIVGMTLASTTRSPDTPYTRSRGSTTAPGSQLGPILAVPAGW</sequence>
<evidence type="ECO:0000313" key="3">
    <source>
        <dbReference type="EnsemblMetazoa" id="AATE007962-PA.1"/>
    </source>
</evidence>
<reference evidence="3" key="1">
    <citation type="submission" date="2022-08" db="UniProtKB">
        <authorList>
            <consortium name="EnsemblMetazoa"/>
        </authorList>
    </citation>
    <scope>IDENTIFICATION</scope>
    <source>
        <strain evidence="3">EBRO</strain>
    </source>
</reference>
<dbReference type="VEuPathDB" id="VectorBase:AATE007962"/>
<feature type="region of interest" description="Disordered" evidence="1">
    <location>
        <begin position="143"/>
        <end position="165"/>
    </location>
</feature>
<accession>A0A182IYJ6</accession>
<feature type="transmembrane region" description="Helical" evidence="2">
    <location>
        <begin position="47"/>
        <end position="70"/>
    </location>
</feature>